<keyword evidence="1" id="KW-0802">TPR repeat</keyword>
<evidence type="ECO:0000259" key="5">
    <source>
        <dbReference type="Pfam" id="PF13290"/>
    </source>
</evidence>
<evidence type="ECO:0000256" key="1">
    <source>
        <dbReference type="PROSITE-ProRule" id="PRU00339"/>
    </source>
</evidence>
<gene>
    <name evidence="6" type="ORF">H9758_06520</name>
</gene>
<accession>A0A9D2NKR8</accession>
<feature type="repeat" description="TPR" evidence="1">
    <location>
        <begin position="222"/>
        <end position="255"/>
    </location>
</feature>
<dbReference type="InterPro" id="IPR026870">
    <property type="entry name" value="Zinc_ribbon_dom"/>
</dbReference>
<feature type="transmembrane region" description="Helical" evidence="3">
    <location>
        <begin position="164"/>
        <end position="184"/>
    </location>
</feature>
<dbReference type="Gene3D" id="1.25.40.10">
    <property type="entry name" value="Tetratricopeptide repeat domain"/>
    <property type="match status" value="1"/>
</dbReference>
<protein>
    <submittedName>
        <fullName evidence="6">Chitobiase/beta-hexosaminidase C-terminal domain-containing protein</fullName>
    </submittedName>
</protein>
<dbReference type="InterPro" id="IPR019734">
    <property type="entry name" value="TPR_rpt"/>
</dbReference>
<dbReference type="AlphaFoldDB" id="A0A9D2NKR8"/>
<keyword evidence="3" id="KW-0472">Membrane</keyword>
<feature type="domain" description="Zinc-ribbon" evidence="4">
    <location>
        <begin position="3"/>
        <end position="24"/>
    </location>
</feature>
<keyword evidence="3" id="KW-1133">Transmembrane helix</keyword>
<comment type="caution">
    <text evidence="6">The sequence shown here is derived from an EMBL/GenBank/DDBJ whole genome shotgun (WGS) entry which is preliminary data.</text>
</comment>
<dbReference type="PROSITE" id="PS50005">
    <property type="entry name" value="TPR"/>
    <property type="match status" value="2"/>
</dbReference>
<reference evidence="6" key="2">
    <citation type="submission" date="2021-04" db="EMBL/GenBank/DDBJ databases">
        <authorList>
            <person name="Gilroy R."/>
        </authorList>
    </citation>
    <scope>NUCLEOTIDE SEQUENCE</scope>
    <source>
        <strain evidence="6">ChiW19-954</strain>
    </source>
</reference>
<dbReference type="Proteomes" id="UP000823890">
    <property type="component" value="Unassembled WGS sequence"/>
</dbReference>
<dbReference type="InterPro" id="IPR026876">
    <property type="entry name" value="Fn3_assoc_repeat"/>
</dbReference>
<feature type="region of interest" description="Disordered" evidence="2">
    <location>
        <begin position="81"/>
        <end position="147"/>
    </location>
</feature>
<name>A0A9D2NKR8_9FIRM</name>
<dbReference type="InterPro" id="IPR059177">
    <property type="entry name" value="GH29D-like_dom"/>
</dbReference>
<feature type="compositionally biased region" description="Polar residues" evidence="2">
    <location>
        <begin position="92"/>
        <end position="102"/>
    </location>
</feature>
<evidence type="ECO:0000313" key="6">
    <source>
        <dbReference type="EMBL" id="HJC34236.1"/>
    </source>
</evidence>
<dbReference type="Pfam" id="PF13290">
    <property type="entry name" value="CHB_HEX_C_1"/>
    <property type="match status" value="1"/>
</dbReference>
<evidence type="ECO:0000259" key="4">
    <source>
        <dbReference type="Pfam" id="PF13240"/>
    </source>
</evidence>
<evidence type="ECO:0000313" key="7">
    <source>
        <dbReference type="Proteomes" id="UP000823890"/>
    </source>
</evidence>
<dbReference type="SUPFAM" id="SSF48452">
    <property type="entry name" value="TPR-like"/>
    <property type="match status" value="1"/>
</dbReference>
<proteinExistence type="predicted"/>
<organism evidence="6 7">
    <name type="scientific">Candidatus Mediterraneibacter faecipullorum</name>
    <dbReference type="NCBI Taxonomy" id="2838670"/>
    <lineage>
        <taxon>Bacteria</taxon>
        <taxon>Bacillati</taxon>
        <taxon>Bacillota</taxon>
        <taxon>Clostridia</taxon>
        <taxon>Lachnospirales</taxon>
        <taxon>Lachnospiraceae</taxon>
        <taxon>Mediterraneibacter</taxon>
    </lineage>
</organism>
<keyword evidence="3" id="KW-0812">Transmembrane</keyword>
<evidence type="ECO:0000256" key="2">
    <source>
        <dbReference type="SAM" id="MobiDB-lite"/>
    </source>
</evidence>
<sequence length="466" mass="52319">MRCTHCGAMIPDDQVVCPECGAEVQIVPDYNPLDDVLTREVKGSVEGATRQIRTDDIRRYRRDDRTKNVNSTRVLSPEERARIRDMKRAGARNTSGTASGRNTGDIRRQRRNTAEVRGQRRGTEKVRRQRQDTDDLRRQKQNTSELRRLRQEKRLEAAKRKRRNLLITLFLLLALIVAGVWLVYQNSYTSMINKGYQAIQSGDYDSAESYFNRAISKDRSRPDAYTGYAEIYVDQNDLESAEDVFLSAIETQPTNEELYQAAINFYMETEQPAKVSALLEDCEDQNVLDSVSDYISLAPTFAPEEGTYNEVQEITLSSETGGDIYYTTDGTDPTAETGTKYGEPILIQTEGEFEIRAIAVNANGIPSTVSSAVYTIEFPIEDAPAVTPSTGQYTEPTQITITVPEGYTAYYTMDGSTPDPESSSTEQYTGPVNMPENTQTIFNAILVNDQNGKATEVTTRNYITTD</sequence>
<dbReference type="Pfam" id="PF13240">
    <property type="entry name" value="Zn_Ribbon_1"/>
    <property type="match status" value="1"/>
</dbReference>
<evidence type="ECO:0000256" key="3">
    <source>
        <dbReference type="SAM" id="Phobius"/>
    </source>
</evidence>
<dbReference type="InterPro" id="IPR011990">
    <property type="entry name" value="TPR-like_helical_dom_sf"/>
</dbReference>
<feature type="repeat" description="TPR" evidence="1">
    <location>
        <begin position="188"/>
        <end position="221"/>
    </location>
</feature>
<dbReference type="Pfam" id="PF14559">
    <property type="entry name" value="TPR_19"/>
    <property type="match status" value="1"/>
</dbReference>
<dbReference type="Pfam" id="PF13287">
    <property type="entry name" value="Fn3_assoc"/>
    <property type="match status" value="1"/>
</dbReference>
<dbReference type="SMART" id="SM00028">
    <property type="entry name" value="TPR"/>
    <property type="match status" value="2"/>
</dbReference>
<reference evidence="6" key="1">
    <citation type="journal article" date="2021" name="PeerJ">
        <title>Extensive microbial diversity within the chicken gut microbiome revealed by metagenomics and culture.</title>
        <authorList>
            <person name="Gilroy R."/>
            <person name="Ravi A."/>
            <person name="Getino M."/>
            <person name="Pursley I."/>
            <person name="Horton D.L."/>
            <person name="Alikhan N.F."/>
            <person name="Baker D."/>
            <person name="Gharbi K."/>
            <person name="Hall N."/>
            <person name="Watson M."/>
            <person name="Adriaenssens E.M."/>
            <person name="Foster-Nyarko E."/>
            <person name="Jarju S."/>
            <person name="Secka A."/>
            <person name="Antonio M."/>
            <person name="Oren A."/>
            <person name="Chaudhuri R.R."/>
            <person name="La Ragione R."/>
            <person name="Hildebrand F."/>
            <person name="Pallen M.J."/>
        </authorList>
    </citation>
    <scope>NUCLEOTIDE SEQUENCE</scope>
    <source>
        <strain evidence="6">ChiW19-954</strain>
    </source>
</reference>
<feature type="compositionally biased region" description="Basic and acidic residues" evidence="2">
    <location>
        <begin position="104"/>
        <end position="138"/>
    </location>
</feature>
<feature type="domain" description="GH29D-like beta-sandwich" evidence="5">
    <location>
        <begin position="388"/>
        <end position="459"/>
    </location>
</feature>
<dbReference type="EMBL" id="DWWO01000081">
    <property type="protein sequence ID" value="HJC34236.1"/>
    <property type="molecule type" value="Genomic_DNA"/>
</dbReference>